<accession>A0ABQ7R7E5</accession>
<sequence length="153" mass="17117">MSLSRKPEEIILEFKRSLDELKAKVTAIEMKVCEQNSVLANQFNMMARLSSLTGVKPAKAVKNPGPGTFTLQRPPQRVRTITEVNMAPAVSSRPSSPAGPPPPRRLEKLMEEGKEEEVTTVIRQGPNYAADWHVLAHPLPDDQMPRVRPRDQQ</sequence>
<feature type="compositionally biased region" description="Low complexity" evidence="1">
    <location>
        <begin position="87"/>
        <end position="96"/>
    </location>
</feature>
<comment type="caution">
    <text evidence="2">The sequence shown here is derived from an EMBL/GenBank/DDBJ whole genome shotgun (WGS) entry which is preliminary data.</text>
</comment>
<feature type="region of interest" description="Disordered" evidence="1">
    <location>
        <begin position="85"/>
        <end position="106"/>
    </location>
</feature>
<reference evidence="2 3" key="1">
    <citation type="submission" date="2021-06" db="EMBL/GenBank/DDBJ databases">
        <title>A haploid diamondback moth (Plutella xylostella L.) genome assembly resolves 31 chromosomes and identifies a diamide resistance mutation.</title>
        <authorList>
            <person name="Ward C.M."/>
            <person name="Perry K.D."/>
            <person name="Baker G."/>
            <person name="Powis K."/>
            <person name="Heckel D.G."/>
            <person name="Baxter S.W."/>
        </authorList>
    </citation>
    <scope>NUCLEOTIDE SEQUENCE [LARGE SCALE GENOMIC DNA]</scope>
    <source>
        <strain evidence="2 3">LV</strain>
        <tissue evidence="2">Single pupa</tissue>
    </source>
</reference>
<evidence type="ECO:0000256" key="1">
    <source>
        <dbReference type="SAM" id="MobiDB-lite"/>
    </source>
</evidence>
<dbReference type="Proteomes" id="UP000823941">
    <property type="component" value="Chromosome 1"/>
</dbReference>
<evidence type="ECO:0000313" key="2">
    <source>
        <dbReference type="EMBL" id="KAG7313220.1"/>
    </source>
</evidence>
<proteinExistence type="predicted"/>
<organism evidence="2 3">
    <name type="scientific">Plutella xylostella</name>
    <name type="common">Diamondback moth</name>
    <name type="synonym">Plutella maculipennis</name>
    <dbReference type="NCBI Taxonomy" id="51655"/>
    <lineage>
        <taxon>Eukaryota</taxon>
        <taxon>Metazoa</taxon>
        <taxon>Ecdysozoa</taxon>
        <taxon>Arthropoda</taxon>
        <taxon>Hexapoda</taxon>
        <taxon>Insecta</taxon>
        <taxon>Pterygota</taxon>
        <taxon>Neoptera</taxon>
        <taxon>Endopterygota</taxon>
        <taxon>Lepidoptera</taxon>
        <taxon>Glossata</taxon>
        <taxon>Ditrysia</taxon>
        <taxon>Yponomeutoidea</taxon>
        <taxon>Plutellidae</taxon>
        <taxon>Plutella</taxon>
    </lineage>
</organism>
<protein>
    <submittedName>
        <fullName evidence="2">Uncharacterized protein</fullName>
    </submittedName>
</protein>
<gene>
    <name evidence="2" type="ORF">JYU34_000319</name>
</gene>
<dbReference type="EMBL" id="JAHIBW010000001">
    <property type="protein sequence ID" value="KAG7313220.1"/>
    <property type="molecule type" value="Genomic_DNA"/>
</dbReference>
<name>A0ABQ7R7E5_PLUXY</name>
<evidence type="ECO:0000313" key="3">
    <source>
        <dbReference type="Proteomes" id="UP000823941"/>
    </source>
</evidence>
<keyword evidence="3" id="KW-1185">Reference proteome</keyword>